<accession>A0A835UXC9</accession>
<keyword evidence="3" id="KW-1185">Reference proteome</keyword>
<name>A0A835UXC9_VANPL</name>
<feature type="region of interest" description="Disordered" evidence="1">
    <location>
        <begin position="89"/>
        <end position="116"/>
    </location>
</feature>
<reference evidence="2 3" key="1">
    <citation type="journal article" date="2020" name="Nat. Food">
        <title>A phased Vanilla planifolia genome enables genetic improvement of flavour and production.</title>
        <authorList>
            <person name="Hasing T."/>
            <person name="Tang H."/>
            <person name="Brym M."/>
            <person name="Khazi F."/>
            <person name="Huang T."/>
            <person name="Chambers A.H."/>
        </authorList>
    </citation>
    <scope>NUCLEOTIDE SEQUENCE [LARGE SCALE GENOMIC DNA]</scope>
    <source>
        <tissue evidence="2">Leaf</tissue>
    </source>
</reference>
<organism evidence="2 3">
    <name type="scientific">Vanilla planifolia</name>
    <name type="common">Vanilla</name>
    <dbReference type="NCBI Taxonomy" id="51239"/>
    <lineage>
        <taxon>Eukaryota</taxon>
        <taxon>Viridiplantae</taxon>
        <taxon>Streptophyta</taxon>
        <taxon>Embryophyta</taxon>
        <taxon>Tracheophyta</taxon>
        <taxon>Spermatophyta</taxon>
        <taxon>Magnoliopsida</taxon>
        <taxon>Liliopsida</taxon>
        <taxon>Asparagales</taxon>
        <taxon>Orchidaceae</taxon>
        <taxon>Vanilloideae</taxon>
        <taxon>Vanilleae</taxon>
        <taxon>Vanilla</taxon>
    </lineage>
</organism>
<gene>
    <name evidence="2" type="ORF">HPP92_010252</name>
</gene>
<evidence type="ECO:0000256" key="1">
    <source>
        <dbReference type="SAM" id="MobiDB-lite"/>
    </source>
</evidence>
<evidence type="ECO:0000313" key="3">
    <source>
        <dbReference type="Proteomes" id="UP000636800"/>
    </source>
</evidence>
<dbReference type="EMBL" id="JADCNL010000005">
    <property type="protein sequence ID" value="KAG0479394.1"/>
    <property type="molecule type" value="Genomic_DNA"/>
</dbReference>
<sequence>MSVWPIGSSAQSILCHLSADGASFSFGTAATVTFRNLSWDRLGRPPRPLFVRVGSDLRIRRRSQCLPCTDDASGCSLTGSAGRWTFANSSTGAGSYHPAVSRRSSLQGNREWKNPP</sequence>
<comment type="caution">
    <text evidence="2">The sequence shown here is derived from an EMBL/GenBank/DDBJ whole genome shotgun (WGS) entry which is preliminary data.</text>
</comment>
<proteinExistence type="predicted"/>
<protein>
    <submittedName>
        <fullName evidence="2">Uncharacterized protein</fullName>
    </submittedName>
</protein>
<dbReference type="AlphaFoldDB" id="A0A835UXC9"/>
<dbReference type="Proteomes" id="UP000636800">
    <property type="component" value="Chromosome 5"/>
</dbReference>
<evidence type="ECO:0000313" key="2">
    <source>
        <dbReference type="EMBL" id="KAG0479394.1"/>
    </source>
</evidence>